<feature type="domain" description="Casein kinase substrate phosphoprotein PP28" evidence="2">
    <location>
        <begin position="105"/>
        <end position="181"/>
    </location>
</feature>
<feature type="region of interest" description="Disordered" evidence="1">
    <location>
        <begin position="183"/>
        <end position="203"/>
    </location>
</feature>
<comment type="caution">
    <text evidence="3">The sequence shown here is derived from an EMBL/GenBank/DDBJ whole genome shotgun (WGS) entry which is preliminary data.</text>
</comment>
<protein>
    <submittedName>
        <fullName evidence="3">Casein kinase substrate phospho protein PP28-domain-containing protein</fullName>
    </submittedName>
</protein>
<accession>A0A397UFY9</accession>
<feature type="region of interest" description="Disordered" evidence="1">
    <location>
        <begin position="1"/>
        <end position="139"/>
    </location>
</feature>
<dbReference type="InterPro" id="IPR019380">
    <property type="entry name" value="Casein_kinase_sb_PP28"/>
</dbReference>
<feature type="compositionally biased region" description="Basic and acidic residues" evidence="1">
    <location>
        <begin position="125"/>
        <end position="139"/>
    </location>
</feature>
<dbReference type="OrthoDB" id="21120at2759"/>
<dbReference type="GO" id="GO:0016301">
    <property type="term" value="F:kinase activity"/>
    <property type="evidence" value="ECO:0007669"/>
    <property type="project" value="UniProtKB-KW"/>
</dbReference>
<sequence>MPQPKQQRHHNRYSKPTRGGGRKFTNPRRLAIAKDAEEDEMWDYREGQNDIESSDEEEEREEVKKSKESKELKSKNSGSRNDGEEDEEDEDDTDDSISDIIGSENPNRVKKDNLRASEISNTPREMTRREREAAEKEAAKQRYWKLHLEGKTEQAKSDLARLAIIKKQREEAAIQRKAEAEAKAEALKAKLEKEGRKSRNKSK</sequence>
<feature type="compositionally biased region" description="Acidic residues" evidence="1">
    <location>
        <begin position="83"/>
        <end position="97"/>
    </location>
</feature>
<evidence type="ECO:0000313" key="3">
    <source>
        <dbReference type="EMBL" id="RIB09192.1"/>
    </source>
</evidence>
<name>A0A397UFY9_9GLOM</name>
<dbReference type="InterPro" id="IPR039876">
    <property type="entry name" value="HAP28"/>
</dbReference>
<dbReference type="Proteomes" id="UP000266673">
    <property type="component" value="Unassembled WGS sequence"/>
</dbReference>
<dbReference type="EMBL" id="QKWP01001404">
    <property type="protein sequence ID" value="RIB09192.1"/>
    <property type="molecule type" value="Genomic_DNA"/>
</dbReference>
<evidence type="ECO:0000259" key="2">
    <source>
        <dbReference type="Pfam" id="PF10252"/>
    </source>
</evidence>
<evidence type="ECO:0000313" key="4">
    <source>
        <dbReference type="Proteomes" id="UP000266673"/>
    </source>
</evidence>
<reference evidence="3 4" key="1">
    <citation type="submission" date="2018-06" db="EMBL/GenBank/DDBJ databases">
        <title>Comparative genomics reveals the genomic features of Rhizophagus irregularis, R. cerebriforme, R. diaphanum and Gigaspora rosea, and their symbiotic lifestyle signature.</title>
        <authorList>
            <person name="Morin E."/>
            <person name="San Clemente H."/>
            <person name="Chen E.C.H."/>
            <person name="De La Providencia I."/>
            <person name="Hainaut M."/>
            <person name="Kuo A."/>
            <person name="Kohler A."/>
            <person name="Murat C."/>
            <person name="Tang N."/>
            <person name="Roy S."/>
            <person name="Loubradou J."/>
            <person name="Henrissat B."/>
            <person name="Grigoriev I.V."/>
            <person name="Corradi N."/>
            <person name="Roux C."/>
            <person name="Martin F.M."/>
        </authorList>
    </citation>
    <scope>NUCLEOTIDE SEQUENCE [LARGE SCALE GENOMIC DNA]</scope>
    <source>
        <strain evidence="3 4">DAOM 194757</strain>
    </source>
</reference>
<proteinExistence type="predicted"/>
<gene>
    <name evidence="3" type="ORF">C2G38_2209539</name>
</gene>
<feature type="compositionally biased region" description="Basic and acidic residues" evidence="1">
    <location>
        <begin position="183"/>
        <end position="197"/>
    </location>
</feature>
<evidence type="ECO:0000256" key="1">
    <source>
        <dbReference type="SAM" id="MobiDB-lite"/>
    </source>
</evidence>
<dbReference type="Pfam" id="PF10252">
    <property type="entry name" value="PP28"/>
    <property type="match status" value="1"/>
</dbReference>
<dbReference type="PANTHER" id="PTHR22055">
    <property type="entry name" value="28 KDA HEAT- AND ACID-STABLE PHOSPHOPROTEIN PDGF-ASSOCIATED PROTEIN"/>
    <property type="match status" value="1"/>
</dbReference>
<feature type="compositionally biased region" description="Basic and acidic residues" evidence="1">
    <location>
        <begin position="61"/>
        <end position="74"/>
    </location>
</feature>
<organism evidence="3 4">
    <name type="scientific">Gigaspora rosea</name>
    <dbReference type="NCBI Taxonomy" id="44941"/>
    <lineage>
        <taxon>Eukaryota</taxon>
        <taxon>Fungi</taxon>
        <taxon>Fungi incertae sedis</taxon>
        <taxon>Mucoromycota</taxon>
        <taxon>Glomeromycotina</taxon>
        <taxon>Glomeromycetes</taxon>
        <taxon>Diversisporales</taxon>
        <taxon>Gigasporaceae</taxon>
        <taxon>Gigaspora</taxon>
    </lineage>
</organism>
<feature type="compositionally biased region" description="Basic residues" evidence="1">
    <location>
        <begin position="1"/>
        <end position="15"/>
    </location>
</feature>
<keyword evidence="3" id="KW-0418">Kinase</keyword>
<keyword evidence="3" id="KW-0808">Transferase</keyword>
<dbReference type="AlphaFoldDB" id="A0A397UFY9"/>
<keyword evidence="4" id="KW-1185">Reference proteome</keyword>